<protein>
    <submittedName>
        <fullName evidence="2">Uncharacterized protein</fullName>
    </submittedName>
</protein>
<dbReference type="InterPro" id="IPR000048">
    <property type="entry name" value="IQ_motif_EF-hand-BS"/>
</dbReference>
<accession>A0AAN9G1V9</accession>
<feature type="region of interest" description="Disordered" evidence="1">
    <location>
        <begin position="170"/>
        <end position="196"/>
    </location>
</feature>
<dbReference type="Gene3D" id="1.20.890.10">
    <property type="entry name" value="cAMP-dependent protein kinase regulatory subunit, dimerization-anchoring domain"/>
    <property type="match status" value="1"/>
</dbReference>
<dbReference type="SMART" id="SM00015">
    <property type="entry name" value="IQ"/>
    <property type="match status" value="4"/>
</dbReference>
<proteinExistence type="predicted"/>
<feature type="compositionally biased region" description="Basic and acidic residues" evidence="1">
    <location>
        <begin position="226"/>
        <end position="242"/>
    </location>
</feature>
<keyword evidence="3" id="KW-1185">Reference proteome</keyword>
<dbReference type="Gene3D" id="1.20.5.190">
    <property type="match status" value="2"/>
</dbReference>
<dbReference type="PROSITE" id="PS50096">
    <property type="entry name" value="IQ"/>
    <property type="match status" value="4"/>
</dbReference>
<comment type="caution">
    <text evidence="2">The sequence shown here is derived from an EMBL/GenBank/DDBJ whole genome shotgun (WGS) entry which is preliminary data.</text>
</comment>
<gene>
    <name evidence="2" type="ORF">V1264_009515</name>
</gene>
<name>A0AAN9G1V9_9CAEN</name>
<feature type="compositionally biased region" description="Basic and acidic residues" evidence="1">
    <location>
        <begin position="272"/>
        <end position="283"/>
    </location>
</feature>
<dbReference type="Pfam" id="PF00612">
    <property type="entry name" value="IQ"/>
    <property type="match status" value="4"/>
</dbReference>
<evidence type="ECO:0000313" key="2">
    <source>
        <dbReference type="EMBL" id="KAK7091894.1"/>
    </source>
</evidence>
<sequence>MTVPFSNTKLRVPNGFQNVMWVFAREVMRDNPQNIHKYGYRFFTKLLKIRAIEGHDPAQHGAHSEDRFYNNWAYKESASMLAFMDDEEIDIDLNDPATEQAAVLIQAQFKGFMARKEISRAKSVDQKQEEEEEEEIDIDLTDPAVEDAAIKIQAQFKGYKIRKRIASVEKLDEPKPDEHEPAKQEEEEEIDIDLNDPAVEDAAVKIQAQFKGFMARKKLGSMGSIDKIEDRRQSEEAKHTADTEEEIDIDLNDPAVEDAAVKIQAQFKGFKARKDKERSKSVDQKPGPSEAATPAEEAVEDETDLNDPAV</sequence>
<dbReference type="Proteomes" id="UP001374579">
    <property type="component" value="Unassembled WGS sequence"/>
</dbReference>
<feature type="compositionally biased region" description="Acidic residues" evidence="1">
    <location>
        <begin position="185"/>
        <end position="194"/>
    </location>
</feature>
<dbReference type="CDD" id="cd23767">
    <property type="entry name" value="IQCD"/>
    <property type="match status" value="2"/>
</dbReference>
<dbReference type="PANTHER" id="PTHR10699:SF11">
    <property type="entry name" value="IGLOO, ISOFORM A"/>
    <property type="match status" value="1"/>
</dbReference>
<feature type="region of interest" description="Disordered" evidence="1">
    <location>
        <begin position="267"/>
        <end position="310"/>
    </location>
</feature>
<dbReference type="GO" id="GO:0005516">
    <property type="term" value="F:calmodulin binding"/>
    <property type="evidence" value="ECO:0007669"/>
    <property type="project" value="TreeGrafter"/>
</dbReference>
<feature type="compositionally biased region" description="Acidic residues" evidence="1">
    <location>
        <begin position="297"/>
        <end position="310"/>
    </location>
</feature>
<dbReference type="EMBL" id="JBAMIC010000022">
    <property type="protein sequence ID" value="KAK7091894.1"/>
    <property type="molecule type" value="Genomic_DNA"/>
</dbReference>
<evidence type="ECO:0000256" key="1">
    <source>
        <dbReference type="SAM" id="MobiDB-lite"/>
    </source>
</evidence>
<reference evidence="2 3" key="1">
    <citation type="submission" date="2024-02" db="EMBL/GenBank/DDBJ databases">
        <title>Chromosome-scale genome assembly of the rough periwinkle Littorina saxatilis.</title>
        <authorList>
            <person name="De Jode A."/>
            <person name="Faria R."/>
            <person name="Formenti G."/>
            <person name="Sims Y."/>
            <person name="Smith T.P."/>
            <person name="Tracey A."/>
            <person name="Wood J.M.D."/>
            <person name="Zagrodzka Z.B."/>
            <person name="Johannesson K."/>
            <person name="Butlin R.K."/>
            <person name="Leder E.H."/>
        </authorList>
    </citation>
    <scope>NUCLEOTIDE SEQUENCE [LARGE SCALE GENOMIC DNA]</scope>
    <source>
        <strain evidence="2">Snail1</strain>
        <tissue evidence="2">Muscle</tissue>
    </source>
</reference>
<feature type="region of interest" description="Disordered" evidence="1">
    <location>
        <begin position="221"/>
        <end position="253"/>
    </location>
</feature>
<evidence type="ECO:0000313" key="3">
    <source>
        <dbReference type="Proteomes" id="UP001374579"/>
    </source>
</evidence>
<dbReference type="SUPFAM" id="SSF47391">
    <property type="entry name" value="Dimerization-anchoring domain of cAMP-dependent PK regulatory subunit"/>
    <property type="match status" value="1"/>
</dbReference>
<organism evidence="2 3">
    <name type="scientific">Littorina saxatilis</name>
    <dbReference type="NCBI Taxonomy" id="31220"/>
    <lineage>
        <taxon>Eukaryota</taxon>
        <taxon>Metazoa</taxon>
        <taxon>Spiralia</taxon>
        <taxon>Lophotrochozoa</taxon>
        <taxon>Mollusca</taxon>
        <taxon>Gastropoda</taxon>
        <taxon>Caenogastropoda</taxon>
        <taxon>Littorinimorpha</taxon>
        <taxon>Littorinoidea</taxon>
        <taxon>Littorinidae</taxon>
        <taxon>Littorina</taxon>
    </lineage>
</organism>
<dbReference type="AlphaFoldDB" id="A0AAN9G1V9"/>
<dbReference type="CDD" id="cd12100">
    <property type="entry name" value="DD_CABYR_SP17"/>
    <property type="match status" value="1"/>
</dbReference>
<feature type="compositionally biased region" description="Basic and acidic residues" evidence="1">
    <location>
        <begin position="170"/>
        <end position="184"/>
    </location>
</feature>
<dbReference type="PANTHER" id="PTHR10699">
    <property type="entry name" value="NEUROMODULIN"/>
    <property type="match status" value="1"/>
</dbReference>
<dbReference type="InterPro" id="IPR047579">
    <property type="entry name" value="DD_CABYR_SP17"/>
</dbReference>